<proteinExistence type="predicted"/>
<dbReference type="Proteomes" id="UP000054815">
    <property type="component" value="Unassembled WGS sequence"/>
</dbReference>
<keyword evidence="1" id="KW-0472">Membrane</keyword>
<name>A0A0V0XXY7_TRIPS</name>
<organism evidence="2 3">
    <name type="scientific">Trichinella pseudospiralis</name>
    <name type="common">Parasitic roundworm</name>
    <dbReference type="NCBI Taxonomy" id="6337"/>
    <lineage>
        <taxon>Eukaryota</taxon>
        <taxon>Metazoa</taxon>
        <taxon>Ecdysozoa</taxon>
        <taxon>Nematoda</taxon>
        <taxon>Enoplea</taxon>
        <taxon>Dorylaimia</taxon>
        <taxon>Trichinellida</taxon>
        <taxon>Trichinellidae</taxon>
        <taxon>Trichinella</taxon>
    </lineage>
</organism>
<dbReference type="AlphaFoldDB" id="A0A0V0XXY7"/>
<evidence type="ECO:0000313" key="2">
    <source>
        <dbReference type="EMBL" id="KRX92715.1"/>
    </source>
</evidence>
<keyword evidence="1" id="KW-0812">Transmembrane</keyword>
<keyword evidence="1" id="KW-1133">Transmembrane helix</keyword>
<evidence type="ECO:0000313" key="3">
    <source>
        <dbReference type="Proteomes" id="UP000054815"/>
    </source>
</evidence>
<accession>A0A0V0XXY7</accession>
<evidence type="ECO:0000256" key="1">
    <source>
        <dbReference type="SAM" id="Phobius"/>
    </source>
</evidence>
<sequence length="73" mass="8496">MVLFIEYKVLCLIERLHCCIAIVRFISVLITIGYIGGVRTRRVHELFSICCDGRKVFYLMRRCVVKLCRGLVS</sequence>
<dbReference type="EMBL" id="JYDU01000105">
    <property type="protein sequence ID" value="KRX92715.1"/>
    <property type="molecule type" value="Genomic_DNA"/>
</dbReference>
<gene>
    <name evidence="2" type="ORF">T4E_3842</name>
</gene>
<protein>
    <submittedName>
        <fullName evidence="2">Uncharacterized protein</fullName>
    </submittedName>
</protein>
<comment type="caution">
    <text evidence="2">The sequence shown here is derived from an EMBL/GenBank/DDBJ whole genome shotgun (WGS) entry which is preliminary data.</text>
</comment>
<reference evidence="2 3" key="1">
    <citation type="submission" date="2015-01" db="EMBL/GenBank/DDBJ databases">
        <title>Evolution of Trichinella species and genotypes.</title>
        <authorList>
            <person name="Korhonen P.K."/>
            <person name="Edoardo P."/>
            <person name="Giuseppe L.R."/>
            <person name="Gasser R.B."/>
        </authorList>
    </citation>
    <scope>NUCLEOTIDE SEQUENCE [LARGE SCALE GENOMIC DNA]</scope>
    <source>
        <strain evidence="2">ISS141</strain>
    </source>
</reference>
<feature type="transmembrane region" description="Helical" evidence="1">
    <location>
        <begin position="12"/>
        <end position="35"/>
    </location>
</feature>